<evidence type="ECO:0000256" key="1">
    <source>
        <dbReference type="ARBA" id="ARBA00004141"/>
    </source>
</evidence>
<name>A0ABD3FS26_9STRA</name>
<keyword evidence="8" id="KW-1185">Reference proteome</keyword>
<accession>A0ABD3FS26</accession>
<feature type="transmembrane region" description="Helical" evidence="6">
    <location>
        <begin position="98"/>
        <end position="119"/>
    </location>
</feature>
<evidence type="ECO:0000256" key="3">
    <source>
        <dbReference type="ARBA" id="ARBA00022692"/>
    </source>
</evidence>
<keyword evidence="5 6" id="KW-0472">Membrane</keyword>
<dbReference type="GO" id="GO:0016020">
    <property type="term" value="C:membrane"/>
    <property type="evidence" value="ECO:0007669"/>
    <property type="project" value="UniProtKB-SubCell"/>
</dbReference>
<dbReference type="InterPro" id="IPR036259">
    <property type="entry name" value="MFS_trans_sf"/>
</dbReference>
<keyword evidence="2" id="KW-0813">Transport</keyword>
<evidence type="ECO:0000256" key="4">
    <source>
        <dbReference type="ARBA" id="ARBA00022989"/>
    </source>
</evidence>
<dbReference type="EMBL" id="JBIMZQ010000008">
    <property type="protein sequence ID" value="KAL3669735.1"/>
    <property type="molecule type" value="Genomic_DNA"/>
</dbReference>
<dbReference type="PANTHER" id="PTHR19432:SF26">
    <property type="entry name" value="MAJOR FACILITATOR SUPERFAMILY (MFS) PROFILE DOMAIN-CONTAINING PROTEIN"/>
    <property type="match status" value="1"/>
</dbReference>
<dbReference type="Gene3D" id="1.20.1250.20">
    <property type="entry name" value="MFS general substrate transporter like domains"/>
    <property type="match status" value="1"/>
</dbReference>
<evidence type="ECO:0000313" key="8">
    <source>
        <dbReference type="Proteomes" id="UP001632037"/>
    </source>
</evidence>
<feature type="transmembrane region" description="Helical" evidence="6">
    <location>
        <begin position="157"/>
        <end position="178"/>
    </location>
</feature>
<evidence type="ECO:0000256" key="5">
    <source>
        <dbReference type="ARBA" id="ARBA00023136"/>
    </source>
</evidence>
<protein>
    <recommendedName>
        <fullName evidence="9">Major facilitator superfamily (MFS) profile domain-containing protein</fullName>
    </recommendedName>
</protein>
<feature type="transmembrane region" description="Helical" evidence="6">
    <location>
        <begin position="218"/>
        <end position="237"/>
    </location>
</feature>
<feature type="transmembrane region" description="Helical" evidence="6">
    <location>
        <begin position="249"/>
        <end position="272"/>
    </location>
</feature>
<proteinExistence type="predicted"/>
<keyword evidence="4 6" id="KW-1133">Transmembrane helix</keyword>
<evidence type="ECO:0000256" key="6">
    <source>
        <dbReference type="SAM" id="Phobius"/>
    </source>
</evidence>
<evidence type="ECO:0008006" key="9">
    <source>
        <dbReference type="Google" id="ProtNLM"/>
    </source>
</evidence>
<dbReference type="PANTHER" id="PTHR19432">
    <property type="entry name" value="SUGAR TRANSPORTER"/>
    <property type="match status" value="1"/>
</dbReference>
<dbReference type="SUPFAM" id="SSF103473">
    <property type="entry name" value="MFS general substrate transporter"/>
    <property type="match status" value="1"/>
</dbReference>
<dbReference type="AlphaFoldDB" id="A0ABD3FS26"/>
<sequence>MLLISDFAGDRQTIGAAIGQGWAVLGAVIVAGYTQCFGAAYKSLPWFMAMLSAFSAVSIGAACYVAKEIPVKRTKERQSCCQNVTSSLGKILSAVRSLPNVLVVYCVVTFFIQFAYAAYNGNKGMFFGLEVFDGDATNAATCDTECSEAQRYYSRGVQVAGGVADILFCVVGYLYSWLLPPLVRCYGVQLIMTLATILQVLLMAMAFCNVVAIDVAIAALTAVTSGTFFALIVPLIIHVNGHTTDIGVYVGLLTAVNSAGQLLNSIVGSAIVETAMGFRLPVFVGGVVSLLAFFCIFFRIKMNAM</sequence>
<organism evidence="7 8">
    <name type="scientific">Phytophthora oleae</name>
    <dbReference type="NCBI Taxonomy" id="2107226"/>
    <lineage>
        <taxon>Eukaryota</taxon>
        <taxon>Sar</taxon>
        <taxon>Stramenopiles</taxon>
        <taxon>Oomycota</taxon>
        <taxon>Peronosporomycetes</taxon>
        <taxon>Peronosporales</taxon>
        <taxon>Peronosporaceae</taxon>
        <taxon>Phytophthora</taxon>
    </lineage>
</organism>
<feature type="transmembrane region" description="Helical" evidence="6">
    <location>
        <begin position="190"/>
        <end position="212"/>
    </location>
</feature>
<feature type="transmembrane region" description="Helical" evidence="6">
    <location>
        <begin position="46"/>
        <end position="66"/>
    </location>
</feature>
<feature type="transmembrane region" description="Helical" evidence="6">
    <location>
        <begin position="278"/>
        <end position="300"/>
    </location>
</feature>
<evidence type="ECO:0000256" key="2">
    <source>
        <dbReference type="ARBA" id="ARBA00022448"/>
    </source>
</evidence>
<dbReference type="Proteomes" id="UP001632037">
    <property type="component" value="Unassembled WGS sequence"/>
</dbReference>
<comment type="caution">
    <text evidence="7">The sequence shown here is derived from an EMBL/GenBank/DDBJ whole genome shotgun (WGS) entry which is preliminary data.</text>
</comment>
<comment type="subcellular location">
    <subcellularLocation>
        <location evidence="1">Membrane</location>
        <topology evidence="1">Multi-pass membrane protein</topology>
    </subcellularLocation>
</comment>
<keyword evidence="3 6" id="KW-0812">Transmembrane</keyword>
<evidence type="ECO:0000313" key="7">
    <source>
        <dbReference type="EMBL" id="KAL3669735.1"/>
    </source>
</evidence>
<feature type="transmembrane region" description="Helical" evidence="6">
    <location>
        <begin position="21"/>
        <end position="40"/>
    </location>
</feature>
<gene>
    <name evidence="7" type="ORF">V7S43_005115</name>
</gene>
<reference evidence="7 8" key="1">
    <citation type="submission" date="2024-09" db="EMBL/GenBank/DDBJ databases">
        <title>Genome sequencing and assembly of Phytophthora oleae, isolate VK10A, causative agent of rot of olive drupes.</title>
        <authorList>
            <person name="Conti Taguali S."/>
            <person name="Riolo M."/>
            <person name="La Spada F."/>
            <person name="Cacciola S.O."/>
            <person name="Dionisio G."/>
        </authorList>
    </citation>
    <scope>NUCLEOTIDE SEQUENCE [LARGE SCALE GENOMIC DNA]</scope>
    <source>
        <strain evidence="7 8">VK10A</strain>
    </source>
</reference>